<dbReference type="RefSeq" id="WP_149838117.1">
    <property type="nucleotide sequence ID" value="NZ_VUOC01000002.1"/>
</dbReference>
<feature type="transmembrane region" description="Helical" evidence="1">
    <location>
        <begin position="86"/>
        <end position="111"/>
    </location>
</feature>
<keyword evidence="3" id="KW-1185">Reference proteome</keyword>
<sequence>MYLYLLFFHSLLRWLVLGSFLYALFRGLRGWLGKKRNFRAADSAARQLAVTMAHIQLPVGYVLYFNSPVISYFRTHYHEAGLPFDFLFFGLIHIILMTLSVVCITTGGAVARRKIDDASRFRAMTLWFAAALLIILIAIPWPFSPLAQRPLLRSF</sequence>
<evidence type="ECO:0000256" key="1">
    <source>
        <dbReference type="SAM" id="Phobius"/>
    </source>
</evidence>
<accession>A0A5B2VVF1</accession>
<name>A0A5B2VVF1_9BACT</name>
<keyword evidence="1" id="KW-0812">Transmembrane</keyword>
<feature type="transmembrane region" description="Helical" evidence="1">
    <location>
        <begin position="123"/>
        <end position="143"/>
    </location>
</feature>
<dbReference type="EMBL" id="VUOC01000002">
    <property type="protein sequence ID" value="KAA2243241.1"/>
    <property type="molecule type" value="Genomic_DNA"/>
</dbReference>
<dbReference type="AlphaFoldDB" id="A0A5B2VVF1"/>
<protein>
    <submittedName>
        <fullName evidence="2">Uncharacterized protein</fullName>
    </submittedName>
</protein>
<proteinExistence type="predicted"/>
<feature type="transmembrane region" description="Helical" evidence="1">
    <location>
        <begin position="6"/>
        <end position="25"/>
    </location>
</feature>
<evidence type="ECO:0000313" key="2">
    <source>
        <dbReference type="EMBL" id="KAA2243241.1"/>
    </source>
</evidence>
<reference evidence="2 3" key="1">
    <citation type="submission" date="2019-09" db="EMBL/GenBank/DDBJ databases">
        <title>Chitinophaga ginsengihumi sp. nov., isolated from soil of ginseng rhizosphere.</title>
        <authorList>
            <person name="Lee J."/>
        </authorList>
    </citation>
    <scope>NUCLEOTIDE SEQUENCE [LARGE SCALE GENOMIC DNA]</scope>
    <source>
        <strain evidence="2 3">BN140078</strain>
    </source>
</reference>
<reference evidence="2 3" key="2">
    <citation type="submission" date="2019-09" db="EMBL/GenBank/DDBJ databases">
        <authorList>
            <person name="Jin C."/>
        </authorList>
    </citation>
    <scope>NUCLEOTIDE SEQUENCE [LARGE SCALE GENOMIC DNA]</scope>
    <source>
        <strain evidence="2 3">BN140078</strain>
    </source>
</reference>
<evidence type="ECO:0000313" key="3">
    <source>
        <dbReference type="Proteomes" id="UP000324611"/>
    </source>
</evidence>
<dbReference type="Proteomes" id="UP000324611">
    <property type="component" value="Unassembled WGS sequence"/>
</dbReference>
<keyword evidence="1" id="KW-1133">Transmembrane helix</keyword>
<keyword evidence="1" id="KW-0472">Membrane</keyword>
<feature type="transmembrane region" description="Helical" evidence="1">
    <location>
        <begin position="45"/>
        <end position="66"/>
    </location>
</feature>
<comment type="caution">
    <text evidence="2">The sequence shown here is derived from an EMBL/GenBank/DDBJ whole genome shotgun (WGS) entry which is preliminary data.</text>
</comment>
<gene>
    <name evidence="2" type="ORF">F0L74_12055</name>
</gene>
<organism evidence="2 3">
    <name type="scientific">Chitinophaga agrisoli</name>
    <dbReference type="NCBI Taxonomy" id="2607653"/>
    <lineage>
        <taxon>Bacteria</taxon>
        <taxon>Pseudomonadati</taxon>
        <taxon>Bacteroidota</taxon>
        <taxon>Chitinophagia</taxon>
        <taxon>Chitinophagales</taxon>
        <taxon>Chitinophagaceae</taxon>
        <taxon>Chitinophaga</taxon>
    </lineage>
</organism>